<feature type="chain" id="PRO_5026765959" description="Ig-like domain-containing protein" evidence="2">
    <location>
        <begin position="16"/>
        <end position="359"/>
    </location>
</feature>
<dbReference type="PANTHER" id="PTHR45889:SF8">
    <property type="entry name" value="IG-LIKE DOMAIN-CONTAINING PROTEIN"/>
    <property type="match status" value="1"/>
</dbReference>
<reference evidence="4 5" key="1">
    <citation type="submission" date="2020-06" db="EMBL/GenBank/DDBJ databases">
        <authorList>
            <person name="Li R."/>
            <person name="Bekaert M."/>
        </authorList>
    </citation>
    <scope>NUCLEOTIDE SEQUENCE [LARGE SCALE GENOMIC DNA]</scope>
    <source>
        <strain evidence="5">wild</strain>
    </source>
</reference>
<proteinExistence type="predicted"/>
<keyword evidence="2" id="KW-0732">Signal</keyword>
<dbReference type="EMBL" id="CACVKT020005120">
    <property type="protein sequence ID" value="CAC5393281.1"/>
    <property type="molecule type" value="Genomic_DNA"/>
</dbReference>
<accession>A0A6J8CCG3</accession>
<evidence type="ECO:0000256" key="2">
    <source>
        <dbReference type="SAM" id="SignalP"/>
    </source>
</evidence>
<dbReference type="AlphaFoldDB" id="A0A6J8CCG3"/>
<keyword evidence="5" id="KW-1185">Reference proteome</keyword>
<organism evidence="4 5">
    <name type="scientific">Mytilus coruscus</name>
    <name type="common">Sea mussel</name>
    <dbReference type="NCBI Taxonomy" id="42192"/>
    <lineage>
        <taxon>Eukaryota</taxon>
        <taxon>Metazoa</taxon>
        <taxon>Spiralia</taxon>
        <taxon>Lophotrochozoa</taxon>
        <taxon>Mollusca</taxon>
        <taxon>Bivalvia</taxon>
        <taxon>Autobranchia</taxon>
        <taxon>Pteriomorphia</taxon>
        <taxon>Mytilida</taxon>
        <taxon>Mytiloidea</taxon>
        <taxon>Mytilidae</taxon>
        <taxon>Mytilinae</taxon>
        <taxon>Mytilus</taxon>
    </lineage>
</organism>
<gene>
    <name evidence="4" type="ORF">MCOR_28151</name>
</gene>
<evidence type="ECO:0000313" key="5">
    <source>
        <dbReference type="Proteomes" id="UP000507470"/>
    </source>
</evidence>
<dbReference type="PROSITE" id="PS50835">
    <property type="entry name" value="IG_LIKE"/>
    <property type="match status" value="1"/>
</dbReference>
<sequence length="359" mass="40302">MHLLWLCIFLSPVQNFLSVCTNNVTVYASEGDTVILKCKVFPNSKSTWDKVNKYQHVIPYADGKELDTGLPNIQNLAIVGNRKEGDYNLKIQHASSNDKGLYVCSQISKEQGIHEVYVTLKITAKIQEVLVRTGDTIILNCTCISQINGNWVGPNRSSSKINSFNEEKLIPYTEGFRVNKKLNISNINVVGRYENRTCNLVIKEISIDDEDSHTTSPLVVTSSGCKNHERDSSHKSDNNYDEIGTLNYNNAIFDHIANDTEMNNDNVSNIIESNDIILRANVASSDNSSSIKQSDDGYENPYQAINPCDIDMHHYSSIVSCNYQNTIICPPSLSTNTSKYLNIAMDSLKSPWLVIYKRK</sequence>
<evidence type="ECO:0000256" key="1">
    <source>
        <dbReference type="SAM" id="MobiDB-lite"/>
    </source>
</evidence>
<protein>
    <recommendedName>
        <fullName evidence="3">Ig-like domain-containing protein</fullName>
    </recommendedName>
</protein>
<evidence type="ECO:0000259" key="3">
    <source>
        <dbReference type="PROSITE" id="PS50835"/>
    </source>
</evidence>
<evidence type="ECO:0000313" key="4">
    <source>
        <dbReference type="EMBL" id="CAC5393281.1"/>
    </source>
</evidence>
<dbReference type="SMART" id="SM00409">
    <property type="entry name" value="IG"/>
    <property type="match status" value="2"/>
</dbReference>
<dbReference type="InterPro" id="IPR003599">
    <property type="entry name" value="Ig_sub"/>
</dbReference>
<feature type="compositionally biased region" description="Polar residues" evidence="1">
    <location>
        <begin position="216"/>
        <end position="225"/>
    </location>
</feature>
<feature type="compositionally biased region" description="Basic and acidic residues" evidence="1">
    <location>
        <begin position="226"/>
        <end position="238"/>
    </location>
</feature>
<dbReference type="InterPro" id="IPR013783">
    <property type="entry name" value="Ig-like_fold"/>
</dbReference>
<dbReference type="PANTHER" id="PTHR45889">
    <property type="entry name" value="IG-LIKE DOMAIN-CONTAINING PROTEIN"/>
    <property type="match status" value="1"/>
</dbReference>
<name>A0A6J8CCG3_MYTCO</name>
<feature type="domain" description="Ig-like" evidence="3">
    <location>
        <begin position="12"/>
        <end position="104"/>
    </location>
</feature>
<dbReference type="Gene3D" id="2.60.40.10">
    <property type="entry name" value="Immunoglobulins"/>
    <property type="match status" value="1"/>
</dbReference>
<dbReference type="InterPro" id="IPR036179">
    <property type="entry name" value="Ig-like_dom_sf"/>
</dbReference>
<dbReference type="Pfam" id="PF07686">
    <property type="entry name" value="V-set"/>
    <property type="match status" value="1"/>
</dbReference>
<feature type="signal peptide" evidence="2">
    <location>
        <begin position="1"/>
        <end position="15"/>
    </location>
</feature>
<dbReference type="Proteomes" id="UP000507470">
    <property type="component" value="Unassembled WGS sequence"/>
</dbReference>
<dbReference type="InterPro" id="IPR007110">
    <property type="entry name" value="Ig-like_dom"/>
</dbReference>
<feature type="region of interest" description="Disordered" evidence="1">
    <location>
        <begin position="216"/>
        <end position="238"/>
    </location>
</feature>
<dbReference type="OrthoDB" id="6413693at2759"/>
<dbReference type="SUPFAM" id="SSF48726">
    <property type="entry name" value="Immunoglobulin"/>
    <property type="match status" value="1"/>
</dbReference>
<dbReference type="InterPro" id="IPR013106">
    <property type="entry name" value="Ig_V-set"/>
</dbReference>